<sequence>MHFSSSRSIFCYKKMVAVAPPSKAVWEAKKVKRGRELMGVVCFSLMPR</sequence>
<dbReference type="EMBL" id="HG994366">
    <property type="protein sequence ID" value="CAF1914283.1"/>
    <property type="molecule type" value="Genomic_DNA"/>
</dbReference>
<organism evidence="1">
    <name type="scientific">Brassica napus</name>
    <name type="common">Rape</name>
    <dbReference type="NCBI Taxonomy" id="3708"/>
    <lineage>
        <taxon>Eukaryota</taxon>
        <taxon>Viridiplantae</taxon>
        <taxon>Streptophyta</taxon>
        <taxon>Embryophyta</taxon>
        <taxon>Tracheophyta</taxon>
        <taxon>Spermatophyta</taxon>
        <taxon>Magnoliopsida</taxon>
        <taxon>eudicotyledons</taxon>
        <taxon>Gunneridae</taxon>
        <taxon>Pentapetalae</taxon>
        <taxon>rosids</taxon>
        <taxon>malvids</taxon>
        <taxon>Brassicales</taxon>
        <taxon>Brassicaceae</taxon>
        <taxon>Brassiceae</taxon>
        <taxon>Brassica</taxon>
    </lineage>
</organism>
<evidence type="ECO:0000313" key="1">
    <source>
        <dbReference type="EMBL" id="CAF1914283.1"/>
    </source>
</evidence>
<gene>
    <name evidence="1" type="ORF">DARMORV10_C02P35930.1</name>
</gene>
<proteinExistence type="predicted"/>
<protein>
    <submittedName>
        <fullName evidence="1">(rape) hypothetical protein</fullName>
    </submittedName>
</protein>
<dbReference type="Proteomes" id="UP001295469">
    <property type="component" value="Chromosome C02"/>
</dbReference>
<name>A0A816KEB1_BRANA</name>
<reference evidence="1" key="1">
    <citation type="submission" date="2021-01" db="EMBL/GenBank/DDBJ databases">
        <authorList>
            <consortium name="Genoscope - CEA"/>
            <person name="William W."/>
        </authorList>
    </citation>
    <scope>NUCLEOTIDE SEQUENCE</scope>
</reference>
<accession>A0A816KEB1</accession>
<dbReference type="AlphaFoldDB" id="A0A816KEB1"/>